<dbReference type="AlphaFoldDB" id="A0A9P9WCQ7"/>
<evidence type="ECO:0000256" key="1">
    <source>
        <dbReference type="SAM" id="MobiDB-lite"/>
    </source>
</evidence>
<dbReference type="Proteomes" id="UP000829685">
    <property type="component" value="Unassembled WGS sequence"/>
</dbReference>
<dbReference type="SUPFAM" id="SSF53474">
    <property type="entry name" value="alpha/beta-Hydrolases"/>
    <property type="match status" value="1"/>
</dbReference>
<accession>A0A9P9WCQ7</accession>
<dbReference type="GO" id="GO:0047372">
    <property type="term" value="F:monoacylglycerol lipase activity"/>
    <property type="evidence" value="ECO:0007669"/>
    <property type="project" value="TreeGrafter"/>
</dbReference>
<dbReference type="Gene3D" id="3.40.50.1820">
    <property type="entry name" value="alpha/beta hydrolase"/>
    <property type="match status" value="1"/>
</dbReference>
<feature type="region of interest" description="Disordered" evidence="1">
    <location>
        <begin position="1"/>
        <end position="29"/>
    </location>
</feature>
<gene>
    <name evidence="3" type="ORF">JX265_011154</name>
</gene>
<evidence type="ECO:0000313" key="4">
    <source>
        <dbReference type="Proteomes" id="UP000829685"/>
    </source>
</evidence>
<organism evidence="3 4">
    <name type="scientific">Neoarthrinium moseri</name>
    <dbReference type="NCBI Taxonomy" id="1658444"/>
    <lineage>
        <taxon>Eukaryota</taxon>
        <taxon>Fungi</taxon>
        <taxon>Dikarya</taxon>
        <taxon>Ascomycota</taxon>
        <taxon>Pezizomycotina</taxon>
        <taxon>Sordariomycetes</taxon>
        <taxon>Xylariomycetidae</taxon>
        <taxon>Amphisphaeriales</taxon>
        <taxon>Apiosporaceae</taxon>
        <taxon>Neoarthrinium</taxon>
    </lineage>
</organism>
<feature type="domain" description="AB hydrolase-1" evidence="2">
    <location>
        <begin position="74"/>
        <end position="302"/>
    </location>
</feature>
<reference evidence="3" key="1">
    <citation type="submission" date="2021-03" db="EMBL/GenBank/DDBJ databases">
        <title>Revisited historic fungal species revealed as producer of novel bioactive compounds through whole genome sequencing and comparative genomics.</title>
        <authorList>
            <person name="Vignolle G.A."/>
            <person name="Hochenegger N."/>
            <person name="Mach R.L."/>
            <person name="Mach-Aigner A.R."/>
            <person name="Javad Rahimi M."/>
            <person name="Salim K.A."/>
            <person name="Chan C.M."/>
            <person name="Lim L.B.L."/>
            <person name="Cai F."/>
            <person name="Druzhinina I.S."/>
            <person name="U'Ren J.M."/>
            <person name="Derntl C."/>
        </authorList>
    </citation>
    <scope>NUCLEOTIDE SEQUENCE</scope>
    <source>
        <strain evidence="3">TUCIM 5799</strain>
    </source>
</reference>
<evidence type="ECO:0000313" key="3">
    <source>
        <dbReference type="EMBL" id="KAI1857419.1"/>
    </source>
</evidence>
<dbReference type="InterPro" id="IPR029058">
    <property type="entry name" value="AB_hydrolase_fold"/>
</dbReference>
<dbReference type="InterPro" id="IPR000073">
    <property type="entry name" value="AB_hydrolase_1"/>
</dbReference>
<sequence length="312" mass="32879">MSGAHAWPLDLTEPISSTGRLNGPADDDIDVENTRRTEAEQLRAKMPFLDIRGKSLYYTKSSPEKGSESGTTFLMIHGLGSSSSFYATTIPSLAAAGHTCVAFDTHGSALSKYNGQYGGIDGIVEDAVELITKLNLKPENVVAVGHSMGAIVASKLSLQLRLRGVVLIGPVNPNPGLAPIFNARIATVEKSGMEAMADTIPAAATGSKSTATHRAFIRALLLSQTSEGYNSLCKAISDAEPPQYSDSRSPLLILSGSDDKTSPLAAAEAILKSWNADVSTALEILDGVGHWHCIEAADEVANRIKAFAGKLE</sequence>
<dbReference type="PANTHER" id="PTHR43798:SF5">
    <property type="entry name" value="MONOACYLGLYCEROL LIPASE ABHD6"/>
    <property type="match status" value="1"/>
</dbReference>
<dbReference type="GO" id="GO:0046464">
    <property type="term" value="P:acylglycerol catabolic process"/>
    <property type="evidence" value="ECO:0007669"/>
    <property type="project" value="TreeGrafter"/>
</dbReference>
<evidence type="ECO:0000259" key="2">
    <source>
        <dbReference type="Pfam" id="PF12697"/>
    </source>
</evidence>
<dbReference type="GO" id="GO:0016020">
    <property type="term" value="C:membrane"/>
    <property type="evidence" value="ECO:0007669"/>
    <property type="project" value="TreeGrafter"/>
</dbReference>
<dbReference type="EMBL" id="JAFIMR010000040">
    <property type="protein sequence ID" value="KAI1857419.1"/>
    <property type="molecule type" value="Genomic_DNA"/>
</dbReference>
<proteinExistence type="predicted"/>
<comment type="caution">
    <text evidence="3">The sequence shown here is derived from an EMBL/GenBank/DDBJ whole genome shotgun (WGS) entry which is preliminary data.</text>
</comment>
<protein>
    <recommendedName>
        <fullName evidence="2">AB hydrolase-1 domain-containing protein</fullName>
    </recommendedName>
</protein>
<dbReference type="PANTHER" id="PTHR43798">
    <property type="entry name" value="MONOACYLGLYCEROL LIPASE"/>
    <property type="match status" value="1"/>
</dbReference>
<name>A0A9P9WCQ7_9PEZI</name>
<dbReference type="InterPro" id="IPR050266">
    <property type="entry name" value="AB_hydrolase_sf"/>
</dbReference>
<keyword evidence="4" id="KW-1185">Reference proteome</keyword>
<dbReference type="Pfam" id="PF12697">
    <property type="entry name" value="Abhydrolase_6"/>
    <property type="match status" value="1"/>
</dbReference>